<sequence length="89" mass="10259">MNREGRTVNVKDWGRLGAKRVVLYEDRGELRFTDGFHDMRMTQARMEAFVPGGDAVLADVYRRVRGTRSWHPVVKELKKLLDERGGKAV</sequence>
<evidence type="ECO:0000313" key="2">
    <source>
        <dbReference type="Proteomes" id="UP000266066"/>
    </source>
</evidence>
<accession>A0A395V121</accession>
<name>A0A395V121_9FIRM</name>
<dbReference type="EMBL" id="QRUJ01000001">
    <property type="protein sequence ID" value="RGR56872.1"/>
    <property type="molecule type" value="Genomic_DNA"/>
</dbReference>
<dbReference type="RefSeq" id="WP_064786057.1">
    <property type="nucleotide sequence ID" value="NZ_QRUJ01000001.1"/>
</dbReference>
<proteinExistence type="predicted"/>
<organism evidence="1 2">
    <name type="scientific">Agathobacter rectalis</name>
    <dbReference type="NCBI Taxonomy" id="39491"/>
    <lineage>
        <taxon>Bacteria</taxon>
        <taxon>Bacillati</taxon>
        <taxon>Bacillota</taxon>
        <taxon>Clostridia</taxon>
        <taxon>Lachnospirales</taxon>
        <taxon>Lachnospiraceae</taxon>
        <taxon>Agathobacter</taxon>
    </lineage>
</organism>
<protein>
    <submittedName>
        <fullName evidence="1">Uncharacterized protein</fullName>
    </submittedName>
</protein>
<dbReference type="Proteomes" id="UP000266066">
    <property type="component" value="Unassembled WGS sequence"/>
</dbReference>
<reference evidence="1 2" key="1">
    <citation type="submission" date="2018-08" db="EMBL/GenBank/DDBJ databases">
        <title>A genome reference for cultivated species of the human gut microbiota.</title>
        <authorList>
            <person name="Zou Y."/>
            <person name="Xue W."/>
            <person name="Luo G."/>
        </authorList>
    </citation>
    <scope>NUCLEOTIDE SEQUENCE [LARGE SCALE GENOMIC DNA]</scope>
    <source>
        <strain evidence="1 2">AF25-15</strain>
    </source>
</reference>
<evidence type="ECO:0000313" key="1">
    <source>
        <dbReference type="EMBL" id="RGR56872.1"/>
    </source>
</evidence>
<gene>
    <name evidence="1" type="ORF">DWY38_00520</name>
</gene>
<comment type="caution">
    <text evidence="1">The sequence shown here is derived from an EMBL/GenBank/DDBJ whole genome shotgun (WGS) entry which is preliminary data.</text>
</comment>
<dbReference type="AlphaFoldDB" id="A0A395V121"/>